<comment type="catalytic activity">
    <reaction evidence="10">
        <text>L-seryl-[protein] + ATP = O-phospho-L-seryl-[protein] + ADP + H(+)</text>
        <dbReference type="Rhea" id="RHEA:17989"/>
        <dbReference type="Rhea" id="RHEA-COMP:9863"/>
        <dbReference type="Rhea" id="RHEA-COMP:11604"/>
        <dbReference type="ChEBI" id="CHEBI:15378"/>
        <dbReference type="ChEBI" id="CHEBI:29999"/>
        <dbReference type="ChEBI" id="CHEBI:30616"/>
        <dbReference type="ChEBI" id="CHEBI:83421"/>
        <dbReference type="ChEBI" id="CHEBI:456216"/>
        <dbReference type="EC" id="2.7.11.1"/>
    </reaction>
</comment>
<keyword evidence="3 12" id="KW-0723">Serine/threonine-protein kinase</keyword>
<keyword evidence="7 11" id="KW-0067">ATP-binding</keyword>
<dbReference type="PROSITE" id="PS00107">
    <property type="entry name" value="PROTEIN_KINASE_ATP"/>
    <property type="match status" value="1"/>
</dbReference>
<evidence type="ECO:0000256" key="5">
    <source>
        <dbReference type="ARBA" id="ARBA00022741"/>
    </source>
</evidence>
<dbReference type="Pfam" id="PF00069">
    <property type="entry name" value="Pkinase"/>
    <property type="match status" value="1"/>
</dbReference>
<dbReference type="Proteomes" id="UP000825935">
    <property type="component" value="Chromosome 30"/>
</dbReference>
<name>A0A8T2R371_CERRI</name>
<keyword evidence="6" id="KW-0418">Kinase</keyword>
<dbReference type="InterPro" id="IPR011009">
    <property type="entry name" value="Kinase-like_dom_sf"/>
</dbReference>
<dbReference type="PANTHER" id="PTHR43895:SF123">
    <property type="entry name" value="NON-SPECIFIC SERINE_THREONINE PROTEIN KINASE"/>
    <property type="match status" value="1"/>
</dbReference>
<dbReference type="InterPro" id="IPR008271">
    <property type="entry name" value="Ser/Thr_kinase_AS"/>
</dbReference>
<accession>A0A8T2R371</accession>
<dbReference type="AlphaFoldDB" id="A0A8T2R371"/>
<dbReference type="EC" id="2.7.11.1" evidence="2"/>
<evidence type="ECO:0000256" key="8">
    <source>
        <dbReference type="ARBA" id="ARBA00023211"/>
    </source>
</evidence>
<evidence type="ECO:0000259" key="13">
    <source>
        <dbReference type="PROSITE" id="PS50011"/>
    </source>
</evidence>
<dbReference type="Pfam" id="PF03822">
    <property type="entry name" value="NAF"/>
    <property type="match status" value="1"/>
</dbReference>
<evidence type="ECO:0000256" key="6">
    <source>
        <dbReference type="ARBA" id="ARBA00022777"/>
    </source>
</evidence>
<gene>
    <name evidence="15" type="ORF">KP509_30G066300</name>
</gene>
<dbReference type="SUPFAM" id="SSF56112">
    <property type="entry name" value="Protein kinase-like (PK-like)"/>
    <property type="match status" value="1"/>
</dbReference>
<dbReference type="FunFam" id="3.30.200.20:FF:000003">
    <property type="entry name" value="Non-specific serine/threonine protein kinase"/>
    <property type="match status" value="1"/>
</dbReference>
<dbReference type="InterPro" id="IPR018451">
    <property type="entry name" value="NAF/FISL_domain"/>
</dbReference>
<comment type="caution">
    <text evidence="15">The sequence shown here is derived from an EMBL/GenBank/DDBJ whole genome shotgun (WGS) entry which is preliminary data.</text>
</comment>
<keyword evidence="16" id="KW-1185">Reference proteome</keyword>
<evidence type="ECO:0000313" key="16">
    <source>
        <dbReference type="Proteomes" id="UP000825935"/>
    </source>
</evidence>
<comment type="similarity">
    <text evidence="1">Belongs to the protein kinase superfamily. CAMK Ser/Thr protein kinase family. SNF1 subfamily.</text>
</comment>
<dbReference type="Gene3D" id="3.30.310.80">
    <property type="entry name" value="Kinase associated domain 1, KA1"/>
    <property type="match status" value="1"/>
</dbReference>
<dbReference type="GO" id="GO:0007165">
    <property type="term" value="P:signal transduction"/>
    <property type="evidence" value="ECO:0007669"/>
    <property type="project" value="InterPro"/>
</dbReference>
<dbReference type="PANTHER" id="PTHR43895">
    <property type="entry name" value="CALCIUM/CALMODULIN-DEPENDENT PROTEIN KINASE KINASE-RELATED"/>
    <property type="match status" value="1"/>
</dbReference>
<dbReference type="PROSITE" id="PS00108">
    <property type="entry name" value="PROTEIN_KINASE_ST"/>
    <property type="match status" value="1"/>
</dbReference>
<evidence type="ECO:0000256" key="11">
    <source>
        <dbReference type="PROSITE-ProRule" id="PRU10141"/>
    </source>
</evidence>
<feature type="domain" description="Protein kinase" evidence="13">
    <location>
        <begin position="11"/>
        <end position="268"/>
    </location>
</feature>
<dbReference type="PROSITE" id="PS50011">
    <property type="entry name" value="PROTEIN_KINASE_DOM"/>
    <property type="match status" value="1"/>
</dbReference>
<dbReference type="PROSITE" id="PS50816">
    <property type="entry name" value="NAF"/>
    <property type="match status" value="1"/>
</dbReference>
<evidence type="ECO:0000313" key="15">
    <source>
        <dbReference type="EMBL" id="KAH7290832.1"/>
    </source>
</evidence>
<sequence>MAVQRPRIGMYEVGRTLGEGRFAKVKLGKHKVTGASVAIKIIEKDSLQKVDKWVKREIACMKLIKHPHVVRVLEVLASKKNVYIILEYVEGGELYDKIVENGKLDENEARRYFQQLIHGVDYCHSRGVYHRDLKPENILLDAKDNIKISDFGLSALSQQRRVYKQDDGLFHTTCGTPSYVAPEVMDEKGYEGAPADLWSCGVILYVLLAGSLPFNGSSPSNLYQKMQKSVMDFPPDFPVGPRELIKRLLDPNPKCRMTIQGVQENEWFQVGCKATTKEDDLDVYFRKDYFMTECSRPVLMNAFDIISMLSRGLDLSGLFLEKDAWKKETKFTSVHPAEEILSKIEDFAVGLGYKVKILNFKMRIQSSKPGRKGYLSMATEVMEVAPSLFMVDMHKTSGDTLEFRDFHQQLSRGLKDIVWKSEEELTGRS</sequence>
<dbReference type="GO" id="GO:0005524">
    <property type="term" value="F:ATP binding"/>
    <property type="evidence" value="ECO:0007669"/>
    <property type="project" value="UniProtKB-UniRule"/>
</dbReference>
<protein>
    <recommendedName>
        <fullName evidence="2">non-specific serine/threonine protein kinase</fullName>
        <ecNumber evidence="2">2.7.11.1</ecNumber>
    </recommendedName>
</protein>
<proteinExistence type="inferred from homology"/>
<reference evidence="15" key="1">
    <citation type="submission" date="2021-08" db="EMBL/GenBank/DDBJ databases">
        <title>WGS assembly of Ceratopteris richardii.</title>
        <authorList>
            <person name="Marchant D.B."/>
            <person name="Chen G."/>
            <person name="Jenkins J."/>
            <person name="Shu S."/>
            <person name="Leebens-Mack J."/>
            <person name="Grimwood J."/>
            <person name="Schmutz J."/>
            <person name="Soltis P."/>
            <person name="Soltis D."/>
            <person name="Chen Z.-H."/>
        </authorList>
    </citation>
    <scope>NUCLEOTIDE SEQUENCE</scope>
    <source>
        <strain evidence="15">Whitten #5841</strain>
        <tissue evidence="15">Leaf</tissue>
    </source>
</reference>
<evidence type="ECO:0000256" key="9">
    <source>
        <dbReference type="ARBA" id="ARBA00047899"/>
    </source>
</evidence>
<evidence type="ECO:0000256" key="10">
    <source>
        <dbReference type="ARBA" id="ARBA00048679"/>
    </source>
</evidence>
<dbReference type="InterPro" id="IPR017441">
    <property type="entry name" value="Protein_kinase_ATP_BS"/>
</dbReference>
<dbReference type="Gene3D" id="1.10.510.10">
    <property type="entry name" value="Transferase(Phosphotransferase) domain 1"/>
    <property type="match status" value="1"/>
</dbReference>
<evidence type="ECO:0000256" key="4">
    <source>
        <dbReference type="ARBA" id="ARBA00022679"/>
    </source>
</evidence>
<dbReference type="OrthoDB" id="193931at2759"/>
<evidence type="ECO:0000256" key="2">
    <source>
        <dbReference type="ARBA" id="ARBA00012513"/>
    </source>
</evidence>
<keyword evidence="8" id="KW-0464">Manganese</keyword>
<dbReference type="SMART" id="SM00220">
    <property type="entry name" value="S_TKc"/>
    <property type="match status" value="1"/>
</dbReference>
<dbReference type="InterPro" id="IPR000719">
    <property type="entry name" value="Prot_kinase_dom"/>
</dbReference>
<dbReference type="GO" id="GO:0004674">
    <property type="term" value="F:protein serine/threonine kinase activity"/>
    <property type="evidence" value="ECO:0007669"/>
    <property type="project" value="UniProtKB-KW"/>
</dbReference>
<feature type="binding site" evidence="11">
    <location>
        <position position="40"/>
    </location>
    <ligand>
        <name>ATP</name>
        <dbReference type="ChEBI" id="CHEBI:30616"/>
    </ligand>
</feature>
<evidence type="ECO:0000259" key="14">
    <source>
        <dbReference type="PROSITE" id="PS50816"/>
    </source>
</evidence>
<keyword evidence="4" id="KW-0808">Transferase</keyword>
<organism evidence="15 16">
    <name type="scientific">Ceratopteris richardii</name>
    <name type="common">Triangle waterfern</name>
    <dbReference type="NCBI Taxonomy" id="49495"/>
    <lineage>
        <taxon>Eukaryota</taxon>
        <taxon>Viridiplantae</taxon>
        <taxon>Streptophyta</taxon>
        <taxon>Embryophyta</taxon>
        <taxon>Tracheophyta</taxon>
        <taxon>Polypodiopsida</taxon>
        <taxon>Polypodiidae</taxon>
        <taxon>Polypodiales</taxon>
        <taxon>Pteridineae</taxon>
        <taxon>Pteridaceae</taxon>
        <taxon>Parkerioideae</taxon>
        <taxon>Ceratopteris</taxon>
    </lineage>
</organism>
<keyword evidence="5 11" id="KW-0547">Nucleotide-binding</keyword>
<dbReference type="FunFam" id="3.30.310.80:FF:000005">
    <property type="entry name" value="Non-specific serine/threonine protein kinase"/>
    <property type="match status" value="1"/>
</dbReference>
<dbReference type="EMBL" id="CM035435">
    <property type="protein sequence ID" value="KAH7290832.1"/>
    <property type="molecule type" value="Genomic_DNA"/>
</dbReference>
<evidence type="ECO:0000256" key="1">
    <source>
        <dbReference type="ARBA" id="ARBA00006234"/>
    </source>
</evidence>
<evidence type="ECO:0000256" key="12">
    <source>
        <dbReference type="RuleBase" id="RU000304"/>
    </source>
</evidence>
<dbReference type="InterPro" id="IPR004041">
    <property type="entry name" value="NAF_dom"/>
</dbReference>
<comment type="catalytic activity">
    <reaction evidence="9">
        <text>L-threonyl-[protein] + ATP = O-phospho-L-threonyl-[protein] + ADP + H(+)</text>
        <dbReference type="Rhea" id="RHEA:46608"/>
        <dbReference type="Rhea" id="RHEA-COMP:11060"/>
        <dbReference type="Rhea" id="RHEA-COMP:11605"/>
        <dbReference type="ChEBI" id="CHEBI:15378"/>
        <dbReference type="ChEBI" id="CHEBI:30013"/>
        <dbReference type="ChEBI" id="CHEBI:30616"/>
        <dbReference type="ChEBI" id="CHEBI:61977"/>
        <dbReference type="ChEBI" id="CHEBI:456216"/>
        <dbReference type="EC" id="2.7.11.1"/>
    </reaction>
</comment>
<evidence type="ECO:0000256" key="7">
    <source>
        <dbReference type="ARBA" id="ARBA00022840"/>
    </source>
</evidence>
<feature type="domain" description="NAF" evidence="14">
    <location>
        <begin position="295"/>
        <end position="320"/>
    </location>
</feature>
<dbReference type="CDD" id="cd12195">
    <property type="entry name" value="CIPK_C"/>
    <property type="match status" value="1"/>
</dbReference>
<dbReference type="FunFam" id="1.10.510.10:FF:000279">
    <property type="entry name" value="Non-specific serine/threonine protein kinase"/>
    <property type="match status" value="1"/>
</dbReference>
<evidence type="ECO:0000256" key="3">
    <source>
        <dbReference type="ARBA" id="ARBA00022527"/>
    </source>
</evidence>